<feature type="non-terminal residue" evidence="2">
    <location>
        <position position="36"/>
    </location>
</feature>
<evidence type="ECO:0000313" key="3">
    <source>
        <dbReference type="Proteomes" id="UP000186817"/>
    </source>
</evidence>
<evidence type="ECO:0000256" key="1">
    <source>
        <dbReference type="SAM" id="MobiDB-lite"/>
    </source>
</evidence>
<dbReference type="Proteomes" id="UP000186817">
    <property type="component" value="Unassembled WGS sequence"/>
</dbReference>
<sequence>AHHRASATVEEVHEDTEDADANDAPEAASKFLLFMP</sequence>
<gene>
    <name evidence="2" type="ORF">AK812_SmicGene48336</name>
</gene>
<feature type="compositionally biased region" description="Acidic residues" evidence="1">
    <location>
        <begin position="12"/>
        <end position="23"/>
    </location>
</feature>
<feature type="non-terminal residue" evidence="2">
    <location>
        <position position="1"/>
    </location>
</feature>
<comment type="caution">
    <text evidence="2">The sequence shown here is derived from an EMBL/GenBank/DDBJ whole genome shotgun (WGS) entry which is preliminary data.</text>
</comment>
<proteinExistence type="predicted"/>
<evidence type="ECO:0000313" key="2">
    <source>
        <dbReference type="EMBL" id="OLP71958.1"/>
    </source>
</evidence>
<dbReference type="EMBL" id="LSRX01007623">
    <property type="protein sequence ID" value="OLP71958.1"/>
    <property type="molecule type" value="Genomic_DNA"/>
</dbReference>
<accession>A0A1Q9BQA7</accession>
<dbReference type="AlphaFoldDB" id="A0A1Q9BQA7"/>
<name>A0A1Q9BQA7_SYMMI</name>
<organism evidence="2 3">
    <name type="scientific">Symbiodinium microadriaticum</name>
    <name type="common">Dinoflagellate</name>
    <name type="synonym">Zooxanthella microadriatica</name>
    <dbReference type="NCBI Taxonomy" id="2951"/>
    <lineage>
        <taxon>Eukaryota</taxon>
        <taxon>Sar</taxon>
        <taxon>Alveolata</taxon>
        <taxon>Dinophyceae</taxon>
        <taxon>Suessiales</taxon>
        <taxon>Symbiodiniaceae</taxon>
        <taxon>Symbiodinium</taxon>
    </lineage>
</organism>
<protein>
    <submittedName>
        <fullName evidence="2">Uncharacterized protein</fullName>
    </submittedName>
</protein>
<feature type="region of interest" description="Disordered" evidence="1">
    <location>
        <begin position="1"/>
        <end position="25"/>
    </location>
</feature>
<keyword evidence="3" id="KW-1185">Reference proteome</keyword>
<reference evidence="2 3" key="1">
    <citation type="submission" date="2016-02" db="EMBL/GenBank/DDBJ databases">
        <title>Genome analysis of coral dinoflagellate symbionts highlights evolutionary adaptations to a symbiotic lifestyle.</title>
        <authorList>
            <person name="Aranda M."/>
            <person name="Li Y."/>
            <person name="Liew Y.J."/>
            <person name="Baumgarten S."/>
            <person name="Simakov O."/>
            <person name="Wilson M."/>
            <person name="Piel J."/>
            <person name="Ashoor H."/>
            <person name="Bougouffa S."/>
            <person name="Bajic V.B."/>
            <person name="Ryu T."/>
            <person name="Ravasi T."/>
            <person name="Bayer T."/>
            <person name="Micklem G."/>
            <person name="Kim H."/>
            <person name="Bhak J."/>
            <person name="Lajeunesse T.C."/>
            <person name="Voolstra C.R."/>
        </authorList>
    </citation>
    <scope>NUCLEOTIDE SEQUENCE [LARGE SCALE GENOMIC DNA]</scope>
    <source>
        <strain evidence="2 3">CCMP2467</strain>
    </source>
</reference>